<organism evidence="1 2">
    <name type="scientific">Cetraspora pellucida</name>
    <dbReference type="NCBI Taxonomy" id="1433469"/>
    <lineage>
        <taxon>Eukaryota</taxon>
        <taxon>Fungi</taxon>
        <taxon>Fungi incertae sedis</taxon>
        <taxon>Mucoromycota</taxon>
        <taxon>Glomeromycotina</taxon>
        <taxon>Glomeromycetes</taxon>
        <taxon>Diversisporales</taxon>
        <taxon>Gigasporaceae</taxon>
        <taxon>Cetraspora</taxon>
    </lineage>
</organism>
<sequence>MSTISSRNNQQEIYEDLPPSYDESQASTAVVPVIEQIETITEEI</sequence>
<keyword evidence="2" id="KW-1185">Reference proteome</keyword>
<accession>A0A9N9PGN3</accession>
<protein>
    <submittedName>
        <fullName evidence="1">6613_t:CDS:1</fullName>
    </submittedName>
</protein>
<reference evidence="1" key="1">
    <citation type="submission" date="2021-06" db="EMBL/GenBank/DDBJ databases">
        <authorList>
            <person name="Kallberg Y."/>
            <person name="Tangrot J."/>
            <person name="Rosling A."/>
        </authorList>
    </citation>
    <scope>NUCLEOTIDE SEQUENCE</scope>
    <source>
        <strain evidence="1">FL966</strain>
    </source>
</reference>
<evidence type="ECO:0000313" key="1">
    <source>
        <dbReference type="EMBL" id="CAG8824685.1"/>
    </source>
</evidence>
<gene>
    <name evidence="1" type="ORF">CPELLU_LOCUS20023</name>
</gene>
<name>A0A9N9PGN3_9GLOM</name>
<dbReference type="AlphaFoldDB" id="A0A9N9PGN3"/>
<comment type="caution">
    <text evidence="1">The sequence shown here is derived from an EMBL/GenBank/DDBJ whole genome shotgun (WGS) entry which is preliminary data.</text>
</comment>
<feature type="non-terminal residue" evidence="1">
    <location>
        <position position="44"/>
    </location>
</feature>
<evidence type="ECO:0000313" key="2">
    <source>
        <dbReference type="Proteomes" id="UP000789759"/>
    </source>
</evidence>
<proteinExistence type="predicted"/>
<dbReference type="Proteomes" id="UP000789759">
    <property type="component" value="Unassembled WGS sequence"/>
</dbReference>
<dbReference type="EMBL" id="CAJVQA010054662">
    <property type="protein sequence ID" value="CAG8824685.1"/>
    <property type="molecule type" value="Genomic_DNA"/>
</dbReference>